<dbReference type="InterPro" id="IPR029052">
    <property type="entry name" value="Metallo-depent_PP-like"/>
</dbReference>
<dbReference type="InterPro" id="IPR050126">
    <property type="entry name" value="Ap4A_hydrolase"/>
</dbReference>
<dbReference type="RefSeq" id="WP_054357981.1">
    <property type="nucleotide sequence ID" value="NZ_LJYW01000001.1"/>
</dbReference>
<dbReference type="GO" id="GO:0005737">
    <property type="term" value="C:cytoplasm"/>
    <property type="evidence" value="ECO:0007669"/>
    <property type="project" value="TreeGrafter"/>
</dbReference>
<dbReference type="Pfam" id="PF12850">
    <property type="entry name" value="Metallophos_2"/>
    <property type="match status" value="1"/>
</dbReference>
<name>A0A0P6W2B7_9HYPH</name>
<gene>
    <name evidence="3" type="ORF">ABB55_05885</name>
</gene>
<reference evidence="3 4" key="2">
    <citation type="submission" date="2015-10" db="EMBL/GenBank/DDBJ databases">
        <title>Draft Genome Sequence of Prosthecomicrobium hirschii ATCC 27832.</title>
        <authorList>
            <person name="Daniel J."/>
            <person name="Givan S.A."/>
            <person name="Brun Y.V."/>
            <person name="Brown P.J."/>
        </authorList>
    </citation>
    <scope>NUCLEOTIDE SEQUENCE [LARGE SCALE GENOMIC DNA]</scope>
    <source>
        <strain evidence="3 4">16</strain>
    </source>
</reference>
<proteinExistence type="inferred from homology"/>
<dbReference type="PANTHER" id="PTHR42850">
    <property type="entry name" value="METALLOPHOSPHOESTERASE"/>
    <property type="match status" value="1"/>
</dbReference>
<dbReference type="PANTHER" id="PTHR42850:SF2">
    <property type="entry name" value="BLL5683 PROTEIN"/>
    <property type="match status" value="1"/>
</dbReference>
<feature type="domain" description="Calcineurin-like phosphoesterase" evidence="2">
    <location>
        <begin position="1"/>
        <end position="210"/>
    </location>
</feature>
<evidence type="ECO:0000256" key="1">
    <source>
        <dbReference type="ARBA" id="ARBA00008950"/>
    </source>
</evidence>
<reference evidence="3 4" key="1">
    <citation type="submission" date="2015-09" db="EMBL/GenBank/DDBJ databases">
        <authorList>
            <person name="Jackson K.R."/>
            <person name="Lunt B.L."/>
            <person name="Fisher J.N.B."/>
            <person name="Gardner A.V."/>
            <person name="Bailey M.E."/>
            <person name="Deus L.M."/>
            <person name="Earl A.S."/>
            <person name="Gibby P.D."/>
            <person name="Hartmann K.A."/>
            <person name="Liu J.E."/>
            <person name="Manci A.M."/>
            <person name="Nielsen D.A."/>
            <person name="Solomon M.B."/>
            <person name="Breakwell D.P."/>
            <person name="Burnett S.H."/>
            <person name="Grose J.H."/>
        </authorList>
    </citation>
    <scope>NUCLEOTIDE SEQUENCE [LARGE SCALE GENOMIC DNA]</scope>
    <source>
        <strain evidence="3 4">16</strain>
    </source>
</reference>
<dbReference type="EMBL" id="LJYW01000001">
    <property type="protein sequence ID" value="KPL51818.1"/>
    <property type="molecule type" value="Genomic_DNA"/>
</dbReference>
<organism evidence="3 4">
    <name type="scientific">Prosthecodimorpha hirschii</name>
    <dbReference type="NCBI Taxonomy" id="665126"/>
    <lineage>
        <taxon>Bacteria</taxon>
        <taxon>Pseudomonadati</taxon>
        <taxon>Pseudomonadota</taxon>
        <taxon>Alphaproteobacteria</taxon>
        <taxon>Hyphomicrobiales</taxon>
        <taxon>Ancalomicrobiaceae</taxon>
        <taxon>Prosthecodimorpha</taxon>
    </lineage>
</organism>
<evidence type="ECO:0000259" key="2">
    <source>
        <dbReference type="Pfam" id="PF12850"/>
    </source>
</evidence>
<dbReference type="AlphaFoldDB" id="A0A0P6W2B7"/>
<comment type="similarity">
    <text evidence="1">Belongs to the metallophosphoesterase superfamily. YfcE family.</text>
</comment>
<dbReference type="InterPro" id="IPR024654">
    <property type="entry name" value="Calcineurin-like_PHP_lpxH"/>
</dbReference>
<dbReference type="InterPro" id="IPR011152">
    <property type="entry name" value="Pesterase_MJ0912"/>
</dbReference>
<comment type="caution">
    <text evidence="3">The sequence shown here is derived from an EMBL/GenBank/DDBJ whole genome shotgun (WGS) entry which is preliminary data.</text>
</comment>
<dbReference type="GO" id="GO:0016791">
    <property type="term" value="F:phosphatase activity"/>
    <property type="evidence" value="ECO:0007669"/>
    <property type="project" value="TreeGrafter"/>
</dbReference>
<evidence type="ECO:0000313" key="4">
    <source>
        <dbReference type="Proteomes" id="UP000048984"/>
    </source>
</evidence>
<protein>
    <recommendedName>
        <fullName evidence="2">Calcineurin-like phosphoesterase domain-containing protein</fullName>
    </recommendedName>
</protein>
<dbReference type="Proteomes" id="UP000048984">
    <property type="component" value="Unassembled WGS sequence"/>
</dbReference>
<dbReference type="Gene3D" id="3.60.21.10">
    <property type="match status" value="1"/>
</dbReference>
<keyword evidence="4" id="KW-1185">Reference proteome</keyword>
<sequence>MRIGLFTDIHGNREALDSCLEHAAAVGIDCHVFLGDLVGYGPDPAYIVDRVRGLVETGAIVIRGNHDDYAVKPKRGMSEMARIAIEWTHKVLDAEARAWLGTLPFSAQEDDRLYVHASAAEPPEWHYIDNRAAAEACLAATAQRLIFCGHTHVPALFHSIGGRPAEHFRPLANKPVPLLPARRWVTVVGAVGQPRDRNPNACWGLLDTDEKSIAMMRVPYEIDETLRKINAADLPEWLGIRLKEGR</sequence>
<accession>A0A0P6W2B7</accession>
<evidence type="ECO:0000313" key="3">
    <source>
        <dbReference type="EMBL" id="KPL51818.1"/>
    </source>
</evidence>
<dbReference type="STRING" id="665126.ABB55_05885"/>
<dbReference type="PIRSF" id="PIRSF000883">
    <property type="entry name" value="Pesterase_MJ0912"/>
    <property type="match status" value="1"/>
</dbReference>
<dbReference type="SUPFAM" id="SSF56300">
    <property type="entry name" value="Metallo-dependent phosphatases"/>
    <property type="match status" value="1"/>
</dbReference>